<feature type="compositionally biased region" description="Polar residues" evidence="1">
    <location>
        <begin position="115"/>
        <end position="127"/>
    </location>
</feature>
<dbReference type="Pfam" id="PF00536">
    <property type="entry name" value="SAM_1"/>
    <property type="match status" value="1"/>
</dbReference>
<dbReference type="InterPro" id="IPR050548">
    <property type="entry name" value="PcG_chromatin_remod_factors"/>
</dbReference>
<feature type="compositionally biased region" description="Basic and acidic residues" evidence="1">
    <location>
        <begin position="785"/>
        <end position="798"/>
    </location>
</feature>
<evidence type="ECO:0000313" key="3">
    <source>
        <dbReference type="EMBL" id="GIY49063.1"/>
    </source>
</evidence>
<dbReference type="SUPFAM" id="SSF141571">
    <property type="entry name" value="Pentapeptide repeat-like"/>
    <property type="match status" value="1"/>
</dbReference>
<dbReference type="InterPro" id="IPR001660">
    <property type="entry name" value="SAM"/>
</dbReference>
<dbReference type="AlphaFoldDB" id="A0AAV4TR45"/>
<dbReference type="PANTHER" id="PTHR12247">
    <property type="entry name" value="POLYCOMB GROUP PROTEIN"/>
    <property type="match status" value="1"/>
</dbReference>
<evidence type="ECO:0000256" key="1">
    <source>
        <dbReference type="SAM" id="MobiDB-lite"/>
    </source>
</evidence>
<feature type="region of interest" description="Disordered" evidence="1">
    <location>
        <begin position="102"/>
        <end position="127"/>
    </location>
</feature>
<proteinExistence type="predicted"/>
<feature type="region of interest" description="Disordered" evidence="1">
    <location>
        <begin position="695"/>
        <end position="744"/>
    </location>
</feature>
<reference evidence="3 4" key="1">
    <citation type="submission" date="2021-06" db="EMBL/GenBank/DDBJ databases">
        <title>Caerostris darwini draft genome.</title>
        <authorList>
            <person name="Kono N."/>
            <person name="Arakawa K."/>
        </authorList>
    </citation>
    <scope>NUCLEOTIDE SEQUENCE [LARGE SCALE GENOMIC DNA]</scope>
</reference>
<feature type="compositionally biased region" description="Low complexity" evidence="1">
    <location>
        <begin position="102"/>
        <end position="114"/>
    </location>
</feature>
<dbReference type="SMART" id="SM00454">
    <property type="entry name" value="SAM"/>
    <property type="match status" value="1"/>
</dbReference>
<feature type="compositionally biased region" description="Pro residues" evidence="1">
    <location>
        <begin position="526"/>
        <end position="536"/>
    </location>
</feature>
<feature type="compositionally biased region" description="Low complexity" evidence="1">
    <location>
        <begin position="541"/>
        <end position="550"/>
    </location>
</feature>
<dbReference type="GO" id="GO:0003682">
    <property type="term" value="F:chromatin binding"/>
    <property type="evidence" value="ECO:0007669"/>
    <property type="project" value="TreeGrafter"/>
</dbReference>
<dbReference type="GO" id="GO:0042393">
    <property type="term" value="F:histone binding"/>
    <property type="evidence" value="ECO:0007669"/>
    <property type="project" value="TreeGrafter"/>
</dbReference>
<evidence type="ECO:0000313" key="4">
    <source>
        <dbReference type="Proteomes" id="UP001054837"/>
    </source>
</evidence>
<sequence length="972" mass="104797">MADENHSQMIMQQQPPPSQQSHMQSTQLQPSQAQQAQMQQSQLQQSQLQQAQLQQSQLQQTHLQQSQLQQSQLQQSQLQQSQLQSTQLQQSQLQQQSQIQQQSSMQQQQQPQQQNVSMSMGSTVEQSNMNVTSSVPINVATINVSQPQQLQAIQPNVNTSSGTPVQMAVSQLTPQAQTLSAGTMMSQSSGPHPTMMHPTMTMAQAPLQQVQVIQQPLSTSYLQHLYSPHQQMIFPSNLTLQHAGMATSTLQSLGATQGLSLQLQAKATLDPKTSGGQNIQTVNSANKQAMAVNAGTMMTASGQVIGTSKSNFPQQMMTGPGKSTIIHSQSAIADSQKGKTYAFQSQPATLQPKSLYSSTLPVHSSTQVFNGSHIKQISSQPQIITTQAPGTMFSQAQLLGLQTLSPLPPGLTWATPGCLQSTALQLGQNPIIIRSQQSDMFIQQTQPQTAMHLPVAAASAATQPVPPTSYASASVVPQKQKQVKVRPGTQTVAVATQTNVSSAATINSNTTPVRTQIKPKVRTPTGPSPGVSPAPSTPQMATTQTQTNQSPPQPAPPPPAQPVVQQKSDAGNQTYSNQIKVMTVETKSTGMQSKSVSVETKQVSSPQKSQAMVAPSTKILQASVTPTPTVDVSVSVAPSTLTTVSSTSSVLTTATVQVNTSVSSVNIMTSTVPSISSVAPVPVVTNKVVIPEISKPLSSETHSEPANSSQQTNTTEAMVTTEHLKPQQPIQKPSLGPIKDKQPQKAIVKPQVLTHVIDGLVIQEGPEPFPVSRSALLDSPLRIPPSEKPDSHLKRKDSPTVASPEKKMKVHRARGGPGRKRKMFRGRKGLRKQPRIEDEEMNTTRVEENISAPDDESTVSNKTEEEHSEAPSDSPHQTSMEVEKTDVEIIKTESDVTNKLPNKWTVQDVFEFIQNLPGCSDYADTFKSQEIDGQALLLLKEDHLMTAMCMKLGPALKLISQIRSMKEELGQS</sequence>
<dbReference type="InterPro" id="IPR013761">
    <property type="entry name" value="SAM/pointed_sf"/>
</dbReference>
<accession>A0AAV4TR45</accession>
<feature type="domain" description="SAM" evidence="2">
    <location>
        <begin position="904"/>
        <end position="968"/>
    </location>
</feature>
<feature type="compositionally biased region" description="Low complexity" evidence="1">
    <location>
        <begin position="7"/>
        <end position="41"/>
    </location>
</feature>
<feature type="region of interest" description="Disordered" evidence="1">
    <location>
        <begin position="779"/>
        <end position="881"/>
    </location>
</feature>
<protein>
    <submittedName>
        <fullName evidence="3">Polyhomeotic-like protein 3</fullName>
    </submittedName>
</protein>
<dbReference type="PROSITE" id="PS50105">
    <property type="entry name" value="SAM_DOMAIN"/>
    <property type="match status" value="1"/>
</dbReference>
<dbReference type="EMBL" id="BPLQ01010199">
    <property type="protein sequence ID" value="GIY49063.1"/>
    <property type="molecule type" value="Genomic_DNA"/>
</dbReference>
<feature type="region of interest" description="Disordered" evidence="1">
    <location>
        <begin position="1"/>
        <end position="41"/>
    </location>
</feature>
<dbReference type="CDD" id="cd09577">
    <property type="entry name" value="SAM_Ph1_2_3"/>
    <property type="match status" value="1"/>
</dbReference>
<feature type="compositionally biased region" description="Basic residues" evidence="1">
    <location>
        <begin position="808"/>
        <end position="833"/>
    </location>
</feature>
<feature type="compositionally biased region" description="Polar residues" evidence="1">
    <location>
        <begin position="696"/>
        <end position="718"/>
    </location>
</feature>
<keyword evidence="4" id="KW-1185">Reference proteome</keyword>
<comment type="caution">
    <text evidence="3">The sequence shown here is derived from an EMBL/GenBank/DDBJ whole genome shotgun (WGS) entry which is preliminary data.</text>
</comment>
<dbReference type="GO" id="GO:0035102">
    <property type="term" value="C:PRC1 complex"/>
    <property type="evidence" value="ECO:0007669"/>
    <property type="project" value="TreeGrafter"/>
</dbReference>
<dbReference type="Proteomes" id="UP001054837">
    <property type="component" value="Unassembled WGS sequence"/>
</dbReference>
<dbReference type="SUPFAM" id="SSF47769">
    <property type="entry name" value="SAM/Pointed domain"/>
    <property type="match status" value="1"/>
</dbReference>
<dbReference type="Gene3D" id="1.10.150.50">
    <property type="entry name" value="Transcription Factor, Ets-1"/>
    <property type="match status" value="1"/>
</dbReference>
<dbReference type="Gene3D" id="2.160.20.80">
    <property type="entry name" value="E3 ubiquitin-protein ligase SopA"/>
    <property type="match status" value="1"/>
</dbReference>
<organism evidence="3 4">
    <name type="scientific">Caerostris darwini</name>
    <dbReference type="NCBI Taxonomy" id="1538125"/>
    <lineage>
        <taxon>Eukaryota</taxon>
        <taxon>Metazoa</taxon>
        <taxon>Ecdysozoa</taxon>
        <taxon>Arthropoda</taxon>
        <taxon>Chelicerata</taxon>
        <taxon>Arachnida</taxon>
        <taxon>Araneae</taxon>
        <taxon>Araneomorphae</taxon>
        <taxon>Entelegynae</taxon>
        <taxon>Araneoidea</taxon>
        <taxon>Araneidae</taxon>
        <taxon>Caerostris</taxon>
    </lineage>
</organism>
<gene>
    <name evidence="3" type="primary">PHC3</name>
    <name evidence="3" type="ORF">CDAR_210241</name>
</gene>
<dbReference type="GO" id="GO:0045892">
    <property type="term" value="P:negative regulation of DNA-templated transcription"/>
    <property type="evidence" value="ECO:0007669"/>
    <property type="project" value="TreeGrafter"/>
</dbReference>
<feature type="compositionally biased region" description="Pro residues" evidence="1">
    <location>
        <begin position="551"/>
        <end position="561"/>
    </location>
</feature>
<name>A0AAV4TR45_9ARAC</name>
<feature type="region of interest" description="Disordered" evidence="1">
    <location>
        <begin position="505"/>
        <end position="575"/>
    </location>
</feature>
<evidence type="ECO:0000259" key="2">
    <source>
        <dbReference type="PROSITE" id="PS50105"/>
    </source>
</evidence>
<dbReference type="PANTHER" id="PTHR12247:SF138">
    <property type="entry name" value="POLYHOMEOTIC DISTAL, ISOFORM A-RELATED"/>
    <property type="match status" value="1"/>
</dbReference>